<dbReference type="HOGENOM" id="CLU_1574895_0_0_2"/>
<dbReference type="KEGG" id="apo:Arcpr_1243"/>
<dbReference type="EMBL" id="CP001857">
    <property type="protein sequence ID" value="ADB58295.1"/>
    <property type="molecule type" value="Genomic_DNA"/>
</dbReference>
<keyword evidence="1" id="KW-0472">Membrane</keyword>
<gene>
    <name evidence="3" type="ordered locus">Arcpr_1243</name>
</gene>
<proteinExistence type="predicted"/>
<feature type="transmembrane region" description="Helical" evidence="1">
    <location>
        <begin position="6"/>
        <end position="24"/>
    </location>
</feature>
<sequence>MKKVYFAVAVAVCVVAGIVAVYFMSPAELTYKIEQKDQRSVLKFYDGDRDMAHLTVDTLGKKVRFSLWHKEGTVIRSLRIKITPDNPSEVYLMTLPFGWKPFKFHQGRDGLSSIFESEDLGSEETVTLEFFVVSSNSENVTIYYQVEFVIEEGLKKFVGKGEGVLKICQ</sequence>
<evidence type="ECO:0000256" key="1">
    <source>
        <dbReference type="SAM" id="Phobius"/>
    </source>
</evidence>
<dbReference type="InterPro" id="IPR058434">
    <property type="entry name" value="DUF8121"/>
</dbReference>
<dbReference type="STRING" id="572546.Arcpr_1243"/>
<accession>D2RDV1</accession>
<dbReference type="GeneID" id="8739928"/>
<dbReference type="Proteomes" id="UP000001901">
    <property type="component" value="Chromosome"/>
</dbReference>
<protein>
    <recommendedName>
        <fullName evidence="2">DUF8121 domain-containing protein</fullName>
    </recommendedName>
</protein>
<reference evidence="3 4" key="1">
    <citation type="journal article" date="2010" name="Stand. Genomic Sci.">
        <title>Complete genome sequence of Archaeoglobus profundus type strain (AV18).</title>
        <authorList>
            <person name="von Jan M."/>
            <person name="Lapidus A."/>
            <person name="Del Rio T.G."/>
            <person name="Copeland A."/>
            <person name="Tice H."/>
            <person name="Cheng J.F."/>
            <person name="Lucas S."/>
            <person name="Chen F."/>
            <person name="Nolan M."/>
            <person name="Goodwin L."/>
            <person name="Han C."/>
            <person name="Pitluck S."/>
            <person name="Liolios K."/>
            <person name="Ivanova N."/>
            <person name="Mavromatis K."/>
            <person name="Ovchinnikova G."/>
            <person name="Chertkov O."/>
            <person name="Pati A."/>
            <person name="Chen A."/>
            <person name="Palaniappan K."/>
            <person name="Land M."/>
            <person name="Hauser L."/>
            <person name="Chang Y.J."/>
            <person name="Jeffries C.D."/>
            <person name="Saunders E."/>
            <person name="Brettin T."/>
            <person name="Detter J.C."/>
            <person name="Chain P."/>
            <person name="Eichinger K."/>
            <person name="Huber H."/>
            <person name="Spring S."/>
            <person name="Rohde M."/>
            <person name="Goker M."/>
            <person name="Wirth R."/>
            <person name="Woyke T."/>
            <person name="Bristow J."/>
            <person name="Eisen J.A."/>
            <person name="Markowitz V."/>
            <person name="Hugenholtz P."/>
            <person name="Kyrpides N.C."/>
            <person name="Klenk H.P."/>
        </authorList>
    </citation>
    <scope>NUCLEOTIDE SEQUENCE [LARGE SCALE GENOMIC DNA]</scope>
    <source>
        <strain evidence="4">DSM 5631 / JCM 9629 / NBRC 100127 / Av18</strain>
    </source>
</reference>
<name>D2RDV1_ARCPA</name>
<dbReference type="Pfam" id="PF26441">
    <property type="entry name" value="DUF8121"/>
    <property type="match status" value="1"/>
</dbReference>
<dbReference type="PaxDb" id="572546-Arcpr_1243"/>
<keyword evidence="4" id="KW-1185">Reference proteome</keyword>
<feature type="domain" description="DUF8121" evidence="2">
    <location>
        <begin position="34"/>
        <end position="142"/>
    </location>
</feature>
<dbReference type="eggNOG" id="arCOG13159">
    <property type="taxonomic scope" value="Archaea"/>
</dbReference>
<evidence type="ECO:0000259" key="2">
    <source>
        <dbReference type="Pfam" id="PF26441"/>
    </source>
</evidence>
<evidence type="ECO:0000313" key="3">
    <source>
        <dbReference type="EMBL" id="ADB58295.1"/>
    </source>
</evidence>
<dbReference type="AlphaFoldDB" id="D2RDV1"/>
<evidence type="ECO:0000313" key="4">
    <source>
        <dbReference type="Proteomes" id="UP000001901"/>
    </source>
</evidence>
<keyword evidence="1" id="KW-0812">Transmembrane</keyword>
<dbReference type="RefSeq" id="WP_012940631.1">
    <property type="nucleotide sequence ID" value="NC_013741.1"/>
</dbReference>
<keyword evidence="1" id="KW-1133">Transmembrane helix</keyword>
<organism evidence="3 4">
    <name type="scientific">Archaeoglobus profundus (strain DSM 5631 / JCM 9629 / NBRC 100127 / Av18)</name>
    <dbReference type="NCBI Taxonomy" id="572546"/>
    <lineage>
        <taxon>Archaea</taxon>
        <taxon>Methanobacteriati</taxon>
        <taxon>Methanobacteriota</taxon>
        <taxon>Archaeoglobi</taxon>
        <taxon>Archaeoglobales</taxon>
        <taxon>Archaeoglobaceae</taxon>
        <taxon>Archaeoglobus</taxon>
    </lineage>
</organism>